<gene>
    <name evidence="9" type="ordered locus">amb1226</name>
</gene>
<dbReference type="Gene3D" id="3.30.450.20">
    <property type="entry name" value="PAS domain"/>
    <property type="match status" value="1"/>
</dbReference>
<dbReference type="CDD" id="cd07302">
    <property type="entry name" value="CHD"/>
    <property type="match status" value="1"/>
</dbReference>
<evidence type="ECO:0000256" key="3">
    <source>
        <dbReference type="ARBA" id="ARBA00022692"/>
    </source>
</evidence>
<dbReference type="KEGG" id="mag:amb1226"/>
<dbReference type="RefSeq" id="WP_011383638.1">
    <property type="nucleotide sequence ID" value="NC_007626.1"/>
</dbReference>
<keyword evidence="3 6" id="KW-0812">Transmembrane</keyword>
<dbReference type="GO" id="GO:0004016">
    <property type="term" value="F:adenylate cyclase activity"/>
    <property type="evidence" value="ECO:0007669"/>
    <property type="project" value="UniProtKB-ARBA"/>
</dbReference>
<dbReference type="PANTHER" id="PTHR43081:SF1">
    <property type="entry name" value="ADENYLATE CYCLASE, TERMINAL-DIFFERENTIATION SPECIFIC"/>
    <property type="match status" value="1"/>
</dbReference>
<dbReference type="AlphaFoldDB" id="Q2W7Z5"/>
<keyword evidence="4 6" id="KW-1133">Transmembrane helix</keyword>
<keyword evidence="2" id="KW-1003">Cell membrane</keyword>
<dbReference type="CDD" id="cd12912">
    <property type="entry name" value="PDC2_MCP_like"/>
    <property type="match status" value="1"/>
</dbReference>
<dbReference type="STRING" id="342108.amb1226"/>
<dbReference type="Gene3D" id="3.30.70.1230">
    <property type="entry name" value="Nucleotide cyclase"/>
    <property type="match status" value="1"/>
</dbReference>
<dbReference type="GO" id="GO:0006171">
    <property type="term" value="P:cAMP biosynthetic process"/>
    <property type="evidence" value="ECO:0007669"/>
    <property type="project" value="TreeGrafter"/>
</dbReference>
<dbReference type="OrthoDB" id="9762462at2"/>
<comment type="subcellular location">
    <subcellularLocation>
        <location evidence="1">Cell membrane</location>
        <topology evidence="1">Multi-pass membrane protein</topology>
    </subcellularLocation>
</comment>
<dbReference type="InterPro" id="IPR029787">
    <property type="entry name" value="Nucleotide_cyclase"/>
</dbReference>
<dbReference type="Pfam" id="PF00211">
    <property type="entry name" value="Guanylate_cyc"/>
    <property type="match status" value="1"/>
</dbReference>
<evidence type="ECO:0000313" key="9">
    <source>
        <dbReference type="EMBL" id="BAE50030.1"/>
    </source>
</evidence>
<dbReference type="InterPro" id="IPR003660">
    <property type="entry name" value="HAMP_dom"/>
</dbReference>
<dbReference type="HOGENOM" id="CLU_021956_0_0_5"/>
<dbReference type="GO" id="GO:0005886">
    <property type="term" value="C:plasma membrane"/>
    <property type="evidence" value="ECO:0007669"/>
    <property type="project" value="UniProtKB-SubCell"/>
</dbReference>
<sequence length="713" mass="76964">MPPKGFRIRLRVGITVMFLSVMLPLTALMTAVLYRQNSQLAIQLAEHAMDSATTDVVSGVGSLLGPMGRVADLSVAFGKAEGDSIRRVEGLRPLVEALEKFPDIYALFFGFARDGAFYEVIRVPPPGSGITLKGRNPPPNANYALRFIDTVDDERVDNWIYITHWGEVVGLERAAKATYDPRNRPWYLAALKTNEIATSSLHVFSSIGRPGLTLSRQLATDDGQVIAVFGADLSIDTLSKVLADHRIGDNGQVFILDEEGRLLGYPDPQRVLVQQGGHVEIAKAEEFSDPVLAGAVRKRAAGAGDRFRATLGPDGDEYLVAFSRFPESFGKNWTIGVIAAEADFVGPLRKASGMILLIGAGFLLLSSVAVVWASSLLTTPIRALTDEADRIRRLELDHDITVNSPVVEVQSLAAGLATMKAALRSFGAYVPKGILRRIVESGTSTEIGGERRELTILFTDIKGFTRTSEDMAPEDVLHHLSVYLEGMSGAIAAHNGTVDKFIGDAVMALWNAPQHDPDHVLHACRAMLACRAATAGLNAELIANNYPPMPTRYGLHTGMAVAGNVGCRDRMQYTALGAAVNLASRVESLNKHFGTEMLVTGEVEDVVRDQFVLRPLGPVVASGTSIPILLFELVGALEGQPHAASPEDLARVARWREAFSAYVDGDWARAAELFRAYGAVYSNDEAGRLLQARAAANAADPGHAEFAIQFAEK</sequence>
<dbReference type="GO" id="GO:0035556">
    <property type="term" value="P:intracellular signal transduction"/>
    <property type="evidence" value="ECO:0007669"/>
    <property type="project" value="InterPro"/>
</dbReference>
<accession>Q2W7Z5</accession>
<dbReference type="PROSITE" id="PS50125">
    <property type="entry name" value="GUANYLATE_CYCLASE_2"/>
    <property type="match status" value="1"/>
</dbReference>
<feature type="domain" description="Guanylate cyclase" evidence="7">
    <location>
        <begin position="455"/>
        <end position="587"/>
    </location>
</feature>
<protein>
    <submittedName>
        <fullName evidence="9">Adenylate cyclase 1</fullName>
    </submittedName>
</protein>
<dbReference type="Gene3D" id="6.10.340.10">
    <property type="match status" value="1"/>
</dbReference>
<evidence type="ECO:0000256" key="1">
    <source>
        <dbReference type="ARBA" id="ARBA00004651"/>
    </source>
</evidence>
<name>Q2W7Z5_PARM1</name>
<dbReference type="SUPFAM" id="SSF55073">
    <property type="entry name" value="Nucleotide cyclase"/>
    <property type="match status" value="1"/>
</dbReference>
<dbReference type="EMBL" id="AP007255">
    <property type="protein sequence ID" value="BAE50030.1"/>
    <property type="molecule type" value="Genomic_DNA"/>
</dbReference>
<evidence type="ECO:0000313" key="10">
    <source>
        <dbReference type="Proteomes" id="UP000007058"/>
    </source>
</evidence>
<dbReference type="Pfam" id="PF00672">
    <property type="entry name" value="HAMP"/>
    <property type="match status" value="1"/>
</dbReference>
<evidence type="ECO:0000259" key="7">
    <source>
        <dbReference type="PROSITE" id="PS50125"/>
    </source>
</evidence>
<evidence type="ECO:0000256" key="5">
    <source>
        <dbReference type="ARBA" id="ARBA00023136"/>
    </source>
</evidence>
<dbReference type="InterPro" id="IPR001054">
    <property type="entry name" value="A/G_cyclase"/>
</dbReference>
<dbReference type="PANTHER" id="PTHR43081">
    <property type="entry name" value="ADENYLATE CYCLASE, TERMINAL-DIFFERENTIATION SPECIFIC-RELATED"/>
    <property type="match status" value="1"/>
</dbReference>
<evidence type="ECO:0000259" key="8">
    <source>
        <dbReference type="PROSITE" id="PS50885"/>
    </source>
</evidence>
<dbReference type="InterPro" id="IPR050697">
    <property type="entry name" value="Adenylyl/Guanylyl_Cyclase_3/4"/>
</dbReference>
<keyword evidence="10" id="KW-1185">Reference proteome</keyword>
<feature type="transmembrane region" description="Helical" evidence="6">
    <location>
        <begin position="12"/>
        <end position="34"/>
    </location>
</feature>
<evidence type="ECO:0000256" key="6">
    <source>
        <dbReference type="SAM" id="Phobius"/>
    </source>
</evidence>
<evidence type="ECO:0000256" key="2">
    <source>
        <dbReference type="ARBA" id="ARBA00022475"/>
    </source>
</evidence>
<dbReference type="Pfam" id="PF02743">
    <property type="entry name" value="dCache_1"/>
    <property type="match status" value="1"/>
</dbReference>
<feature type="domain" description="HAMP" evidence="8">
    <location>
        <begin position="375"/>
        <end position="428"/>
    </location>
</feature>
<proteinExistence type="predicted"/>
<evidence type="ECO:0000256" key="4">
    <source>
        <dbReference type="ARBA" id="ARBA00022989"/>
    </source>
</evidence>
<reference evidence="9 10" key="1">
    <citation type="journal article" date="2005" name="DNA Res.">
        <title>Complete genome sequence of the facultative anaerobic magnetotactic bacterium Magnetospirillum sp. strain AMB-1.</title>
        <authorList>
            <person name="Matsunaga T."/>
            <person name="Okamura Y."/>
            <person name="Fukuda Y."/>
            <person name="Wahyudi A.T."/>
            <person name="Murase Y."/>
            <person name="Takeyama H."/>
        </authorList>
    </citation>
    <scope>NUCLEOTIDE SEQUENCE [LARGE SCALE GENOMIC DNA]</scope>
    <source>
        <strain evidence="10">ATCC 700264 / AMB-1</strain>
    </source>
</reference>
<dbReference type="PROSITE" id="PS50885">
    <property type="entry name" value="HAMP"/>
    <property type="match status" value="1"/>
</dbReference>
<dbReference type="InterPro" id="IPR033479">
    <property type="entry name" value="dCache_1"/>
</dbReference>
<dbReference type="SMART" id="SM00044">
    <property type="entry name" value="CYCc"/>
    <property type="match status" value="1"/>
</dbReference>
<keyword evidence="5 6" id="KW-0472">Membrane</keyword>
<dbReference type="Proteomes" id="UP000007058">
    <property type="component" value="Chromosome"/>
</dbReference>
<organism evidence="9 10">
    <name type="scientific">Paramagnetospirillum magneticum (strain ATCC 700264 / AMB-1)</name>
    <name type="common">Magnetospirillum magneticum</name>
    <dbReference type="NCBI Taxonomy" id="342108"/>
    <lineage>
        <taxon>Bacteria</taxon>
        <taxon>Pseudomonadati</taxon>
        <taxon>Pseudomonadota</taxon>
        <taxon>Alphaproteobacteria</taxon>
        <taxon>Rhodospirillales</taxon>
        <taxon>Magnetospirillaceae</taxon>
        <taxon>Paramagnetospirillum</taxon>
    </lineage>
</organism>